<dbReference type="AlphaFoldDB" id="A0A382X9C9"/>
<gene>
    <name evidence="1" type="ORF">METZ01_LOCUS420324</name>
</gene>
<organism evidence="1">
    <name type="scientific">marine metagenome</name>
    <dbReference type="NCBI Taxonomy" id="408172"/>
    <lineage>
        <taxon>unclassified sequences</taxon>
        <taxon>metagenomes</taxon>
        <taxon>ecological metagenomes</taxon>
    </lineage>
</organism>
<dbReference type="EMBL" id="UINC01165847">
    <property type="protein sequence ID" value="SVD67470.1"/>
    <property type="molecule type" value="Genomic_DNA"/>
</dbReference>
<proteinExistence type="predicted"/>
<evidence type="ECO:0000313" key="1">
    <source>
        <dbReference type="EMBL" id="SVD67470.1"/>
    </source>
</evidence>
<accession>A0A382X9C9</accession>
<sequence>MPILNAVSLYHDDFGWVIHPLKGPSGGGKQPI</sequence>
<reference evidence="1" key="1">
    <citation type="submission" date="2018-05" db="EMBL/GenBank/DDBJ databases">
        <authorList>
            <person name="Lanie J.A."/>
            <person name="Ng W.-L."/>
            <person name="Kazmierczak K.M."/>
            <person name="Andrzejewski T.M."/>
            <person name="Davidsen T.M."/>
            <person name="Wayne K.J."/>
            <person name="Tettelin H."/>
            <person name="Glass J.I."/>
            <person name="Rusch D."/>
            <person name="Podicherti R."/>
            <person name="Tsui H.-C.T."/>
            <person name="Winkler M.E."/>
        </authorList>
    </citation>
    <scope>NUCLEOTIDE SEQUENCE</scope>
</reference>
<feature type="non-terminal residue" evidence="1">
    <location>
        <position position="32"/>
    </location>
</feature>
<protein>
    <submittedName>
        <fullName evidence="1">Uncharacterized protein</fullName>
    </submittedName>
</protein>
<name>A0A382X9C9_9ZZZZ</name>